<dbReference type="GO" id="GO:0009279">
    <property type="term" value="C:cell outer membrane"/>
    <property type="evidence" value="ECO:0007669"/>
    <property type="project" value="UniProtKB-SubCell"/>
</dbReference>
<evidence type="ECO:0000313" key="15">
    <source>
        <dbReference type="Proteomes" id="UP001139447"/>
    </source>
</evidence>
<evidence type="ECO:0000256" key="7">
    <source>
        <dbReference type="ARBA" id="ARBA00023065"/>
    </source>
</evidence>
<feature type="domain" description="Porin" evidence="13">
    <location>
        <begin position="9"/>
        <end position="331"/>
    </location>
</feature>
<evidence type="ECO:0000256" key="5">
    <source>
        <dbReference type="ARBA" id="ARBA00022692"/>
    </source>
</evidence>
<keyword evidence="9" id="KW-0472">Membrane</keyword>
<dbReference type="InterPro" id="IPR023614">
    <property type="entry name" value="Porin_dom_sf"/>
</dbReference>
<dbReference type="GO" id="GO:0015288">
    <property type="term" value="F:porin activity"/>
    <property type="evidence" value="ECO:0007669"/>
    <property type="project" value="UniProtKB-KW"/>
</dbReference>
<dbReference type="CDD" id="cd00342">
    <property type="entry name" value="gram_neg_porins"/>
    <property type="match status" value="1"/>
</dbReference>
<evidence type="ECO:0000256" key="10">
    <source>
        <dbReference type="ARBA" id="ARBA00023237"/>
    </source>
</evidence>
<feature type="compositionally biased region" description="Low complexity" evidence="11">
    <location>
        <begin position="88"/>
        <end position="103"/>
    </location>
</feature>
<keyword evidence="7" id="KW-0406">Ion transport</keyword>
<evidence type="ECO:0000256" key="2">
    <source>
        <dbReference type="ARBA" id="ARBA00011233"/>
    </source>
</evidence>
<reference evidence="14" key="1">
    <citation type="submission" date="2022-03" db="EMBL/GenBank/DDBJ databases">
        <authorList>
            <person name="Woo C.Y."/>
        </authorList>
    </citation>
    <scope>NUCLEOTIDE SEQUENCE</scope>
    <source>
        <strain evidence="14">CYS-02</strain>
    </source>
</reference>
<dbReference type="Gene3D" id="2.40.160.10">
    <property type="entry name" value="Porin"/>
    <property type="match status" value="1"/>
</dbReference>
<keyword evidence="5" id="KW-0812">Transmembrane</keyword>
<evidence type="ECO:0000256" key="1">
    <source>
        <dbReference type="ARBA" id="ARBA00004571"/>
    </source>
</evidence>
<gene>
    <name evidence="14" type="ORF">MMF98_18525</name>
</gene>
<evidence type="ECO:0000256" key="12">
    <source>
        <dbReference type="SAM" id="SignalP"/>
    </source>
</evidence>
<feature type="region of interest" description="Disordered" evidence="11">
    <location>
        <begin position="84"/>
        <end position="103"/>
    </location>
</feature>
<keyword evidence="4" id="KW-1134">Transmembrane beta strand</keyword>
<evidence type="ECO:0000256" key="3">
    <source>
        <dbReference type="ARBA" id="ARBA00022448"/>
    </source>
</evidence>
<evidence type="ECO:0000256" key="6">
    <source>
        <dbReference type="ARBA" id="ARBA00022729"/>
    </source>
</evidence>
<evidence type="ECO:0000256" key="8">
    <source>
        <dbReference type="ARBA" id="ARBA00023114"/>
    </source>
</evidence>
<dbReference type="Pfam" id="PF13609">
    <property type="entry name" value="Porin_4"/>
    <property type="match status" value="1"/>
</dbReference>
<protein>
    <submittedName>
        <fullName evidence="14">Porin</fullName>
    </submittedName>
</protein>
<dbReference type="InterPro" id="IPR033900">
    <property type="entry name" value="Gram_neg_porin_domain"/>
</dbReference>
<feature type="chain" id="PRO_5040925512" evidence="12">
    <location>
        <begin position="20"/>
        <end position="362"/>
    </location>
</feature>
<dbReference type="GO" id="GO:0046930">
    <property type="term" value="C:pore complex"/>
    <property type="evidence" value="ECO:0007669"/>
    <property type="project" value="UniProtKB-KW"/>
</dbReference>
<dbReference type="RefSeq" id="WP_243308360.1">
    <property type="nucleotide sequence ID" value="NZ_JALGBI010000002.1"/>
</dbReference>
<comment type="caution">
    <text evidence="14">The sequence shown here is derived from an EMBL/GenBank/DDBJ whole genome shotgun (WGS) entry which is preliminary data.</text>
</comment>
<feature type="signal peptide" evidence="12">
    <location>
        <begin position="1"/>
        <end position="19"/>
    </location>
</feature>
<evidence type="ECO:0000313" key="14">
    <source>
        <dbReference type="EMBL" id="MCJ0765213.1"/>
    </source>
</evidence>
<keyword evidence="8" id="KW-0626">Porin</keyword>
<evidence type="ECO:0000259" key="13">
    <source>
        <dbReference type="Pfam" id="PF13609"/>
    </source>
</evidence>
<name>A0A9X2ANV3_9BURK</name>
<evidence type="ECO:0000256" key="4">
    <source>
        <dbReference type="ARBA" id="ARBA00022452"/>
    </source>
</evidence>
<organism evidence="14 15">
    <name type="scientific">Variovorax terrae</name>
    <dbReference type="NCBI Taxonomy" id="2923278"/>
    <lineage>
        <taxon>Bacteria</taxon>
        <taxon>Pseudomonadati</taxon>
        <taxon>Pseudomonadota</taxon>
        <taxon>Betaproteobacteria</taxon>
        <taxon>Burkholderiales</taxon>
        <taxon>Comamonadaceae</taxon>
        <taxon>Variovorax</taxon>
    </lineage>
</organism>
<sequence length="362" mass="37613">MKKYVPVLLAGFTANLAIAQSSVTLFGVVDAAINRYSVDGGTTVTRLGSGGLAASRIGFRGLEDLGGGLAAGFWLESEFAADSGTGGTTNTNNQATGTTPANQGLTFNRRSTVSLLGPWGELRLGRDYVPTFWNFAVFDPFAMQGAASASNLLFAGTSGPSVNVVRNSNSIQYLYNAPHPAGAQGLYGQLQYALGENPSGTATASDGKYYGFRAGYATGPFNGAIAYSKTNNLANKDFTLTNGGMSWNFGFATLMASYTVAQTGLPNSRNSSYLLGATIPLGVGYIPVSLIKTKRNNAAQANAEQLAIGYVHNLSKRTAVYTTYARVNNHNGAAFSVGGSAPIAGVANAKATGIDLGIRHSF</sequence>
<dbReference type="EMBL" id="JALGBI010000002">
    <property type="protein sequence ID" value="MCJ0765213.1"/>
    <property type="molecule type" value="Genomic_DNA"/>
</dbReference>
<dbReference type="SUPFAM" id="SSF56935">
    <property type="entry name" value="Porins"/>
    <property type="match status" value="1"/>
</dbReference>
<dbReference type="GO" id="GO:0006811">
    <property type="term" value="P:monoatomic ion transport"/>
    <property type="evidence" value="ECO:0007669"/>
    <property type="project" value="UniProtKB-KW"/>
</dbReference>
<dbReference type="PANTHER" id="PTHR34501">
    <property type="entry name" value="PROTEIN YDDL-RELATED"/>
    <property type="match status" value="1"/>
</dbReference>
<proteinExistence type="predicted"/>
<comment type="subcellular location">
    <subcellularLocation>
        <location evidence="1">Cell outer membrane</location>
        <topology evidence="1">Multi-pass membrane protein</topology>
    </subcellularLocation>
</comment>
<dbReference type="PANTHER" id="PTHR34501:SF9">
    <property type="entry name" value="MAJOR OUTER MEMBRANE PROTEIN P.IA"/>
    <property type="match status" value="1"/>
</dbReference>
<keyword evidence="10" id="KW-0998">Cell outer membrane</keyword>
<dbReference type="AlphaFoldDB" id="A0A9X2ANV3"/>
<evidence type="ECO:0000256" key="11">
    <source>
        <dbReference type="SAM" id="MobiDB-lite"/>
    </source>
</evidence>
<dbReference type="InterPro" id="IPR050298">
    <property type="entry name" value="Gram-neg_bact_OMP"/>
</dbReference>
<evidence type="ECO:0000256" key="9">
    <source>
        <dbReference type="ARBA" id="ARBA00023136"/>
    </source>
</evidence>
<dbReference type="Proteomes" id="UP001139447">
    <property type="component" value="Unassembled WGS sequence"/>
</dbReference>
<comment type="subunit">
    <text evidence="2">Homotrimer.</text>
</comment>
<accession>A0A9X2ANV3</accession>
<keyword evidence="3" id="KW-0813">Transport</keyword>
<keyword evidence="15" id="KW-1185">Reference proteome</keyword>
<keyword evidence="6 12" id="KW-0732">Signal</keyword>